<dbReference type="InterPro" id="IPR005509">
    <property type="entry name" value="AfsA_hotdog_dom"/>
</dbReference>
<evidence type="ECO:0000313" key="3">
    <source>
        <dbReference type="Proteomes" id="UP000295345"/>
    </source>
</evidence>
<gene>
    <name evidence="2" type="ORF">E1283_06280</name>
</gene>
<dbReference type="PROSITE" id="PS51257">
    <property type="entry name" value="PROKAR_LIPOPROTEIN"/>
    <property type="match status" value="1"/>
</dbReference>
<dbReference type="AlphaFoldDB" id="A0A4R4TMJ5"/>
<dbReference type="Proteomes" id="UP000295345">
    <property type="component" value="Unassembled WGS sequence"/>
</dbReference>
<sequence>MLPKSARFHLVGAIPLRSTPRSRFPAVPGATGAGCRGPARRIPARRDMAHATRTTAKAAKSRNPPGGPFPGIAHASGKGLWLTPRSAPKTVGQELSRHPRSSTRMSVTQQVLAEELAESAEAPSFLRTVDRRDVHRWAVSEVFLTGVARTPEGGYTAFAQLPPVHHYFTDQVLPQDTPDSILIMECCRQAATFIAHRGLSVPRDSAFHVTDWSLELTGRSRPAGTGRPGELTMLVTVVPSQVRGGVVRAARFVLELLVDGRPAGRCDVSARYSPAAEAEIVRRYHRRTAPPWSSALPPAPAGVPVPAGDVGRRDRANVVLADVRRLFRGVAARIAPPLDHGTHFDHPQDHYPAMILLEAARQAAVLARSPGARVTGYRSRFLRFAELDAPVRVAAAPRDDREVAVRFRQGGTLVSEIVVAAEEPAR</sequence>
<protein>
    <recommendedName>
        <fullName evidence="1">A-factor biosynthesis hotdog domain-containing protein</fullName>
    </recommendedName>
</protein>
<dbReference type="OrthoDB" id="7838374at2"/>
<feature type="domain" description="A-factor biosynthesis hotdog" evidence="1">
    <location>
        <begin position="134"/>
        <end position="270"/>
    </location>
</feature>
<feature type="domain" description="A-factor biosynthesis hotdog" evidence="1">
    <location>
        <begin position="310"/>
        <end position="398"/>
    </location>
</feature>
<evidence type="ECO:0000259" key="1">
    <source>
        <dbReference type="Pfam" id="PF03756"/>
    </source>
</evidence>
<reference evidence="2 3" key="1">
    <citation type="submission" date="2019-03" db="EMBL/GenBank/DDBJ databases">
        <title>Draft genome sequences of novel Actinobacteria.</title>
        <authorList>
            <person name="Sahin N."/>
            <person name="Ay H."/>
            <person name="Saygin H."/>
        </authorList>
    </citation>
    <scope>NUCLEOTIDE SEQUENCE [LARGE SCALE GENOMIC DNA]</scope>
    <source>
        <strain evidence="2 3">DSM 41900</strain>
    </source>
</reference>
<evidence type="ECO:0000313" key="2">
    <source>
        <dbReference type="EMBL" id="TDC77876.1"/>
    </source>
</evidence>
<organism evidence="2 3">
    <name type="scientific">Streptomyces hainanensis</name>
    <dbReference type="NCBI Taxonomy" id="402648"/>
    <lineage>
        <taxon>Bacteria</taxon>
        <taxon>Bacillati</taxon>
        <taxon>Actinomycetota</taxon>
        <taxon>Actinomycetes</taxon>
        <taxon>Kitasatosporales</taxon>
        <taxon>Streptomycetaceae</taxon>
        <taxon>Streptomyces</taxon>
    </lineage>
</organism>
<dbReference type="Pfam" id="PF03756">
    <property type="entry name" value="AfsA"/>
    <property type="match status" value="2"/>
</dbReference>
<keyword evidence="3" id="KW-1185">Reference proteome</keyword>
<accession>A0A4R4TMJ5</accession>
<dbReference type="EMBL" id="SMKI01000044">
    <property type="protein sequence ID" value="TDC77876.1"/>
    <property type="molecule type" value="Genomic_DNA"/>
</dbReference>
<proteinExistence type="predicted"/>
<comment type="caution">
    <text evidence="2">The sequence shown here is derived from an EMBL/GenBank/DDBJ whole genome shotgun (WGS) entry which is preliminary data.</text>
</comment>
<name>A0A4R4TMJ5_9ACTN</name>